<protein>
    <submittedName>
        <fullName evidence="1">Uncharacterized protein</fullName>
    </submittedName>
</protein>
<keyword evidence="2" id="KW-1185">Reference proteome</keyword>
<dbReference type="EMBL" id="JAHDVG010000483">
    <property type="protein sequence ID" value="KAH1171804.1"/>
    <property type="molecule type" value="Genomic_DNA"/>
</dbReference>
<sequence>MGLVYGDRSSSSVLVPPLCPLPGVLVLEALRSCCCTAGFGQCWCTEQCGSELQAGSKAEGLCRSWLRSEGGDRLPSGRVYYPSYSPCHAGACPCCLGRESFDFCVS</sequence>
<proteinExistence type="predicted"/>
<comment type="caution">
    <text evidence="1">The sequence shown here is derived from an EMBL/GenBank/DDBJ whole genome shotgun (WGS) entry which is preliminary data.</text>
</comment>
<dbReference type="Proteomes" id="UP000827986">
    <property type="component" value="Unassembled WGS sequence"/>
</dbReference>
<name>A0A9D3WXD2_9SAUR</name>
<gene>
    <name evidence="1" type="ORF">KIL84_007422</name>
</gene>
<reference evidence="1" key="1">
    <citation type="submission" date="2021-09" db="EMBL/GenBank/DDBJ databases">
        <title>The genome of Mauremys mutica provides insights into the evolution of semi-aquatic lifestyle.</title>
        <authorList>
            <person name="Gong S."/>
            <person name="Gao Y."/>
        </authorList>
    </citation>
    <scope>NUCLEOTIDE SEQUENCE</scope>
    <source>
        <strain evidence="1">MM-2020</strain>
        <tissue evidence="1">Muscle</tissue>
    </source>
</reference>
<evidence type="ECO:0000313" key="1">
    <source>
        <dbReference type="EMBL" id="KAH1171804.1"/>
    </source>
</evidence>
<organism evidence="1 2">
    <name type="scientific">Mauremys mutica</name>
    <name type="common">yellowpond turtle</name>
    <dbReference type="NCBI Taxonomy" id="74926"/>
    <lineage>
        <taxon>Eukaryota</taxon>
        <taxon>Metazoa</taxon>
        <taxon>Chordata</taxon>
        <taxon>Craniata</taxon>
        <taxon>Vertebrata</taxon>
        <taxon>Euteleostomi</taxon>
        <taxon>Archelosauria</taxon>
        <taxon>Testudinata</taxon>
        <taxon>Testudines</taxon>
        <taxon>Cryptodira</taxon>
        <taxon>Durocryptodira</taxon>
        <taxon>Testudinoidea</taxon>
        <taxon>Geoemydidae</taxon>
        <taxon>Geoemydinae</taxon>
        <taxon>Mauremys</taxon>
    </lineage>
</organism>
<dbReference type="AlphaFoldDB" id="A0A9D3WXD2"/>
<accession>A0A9D3WXD2</accession>
<evidence type="ECO:0000313" key="2">
    <source>
        <dbReference type="Proteomes" id="UP000827986"/>
    </source>
</evidence>